<dbReference type="InterPro" id="IPR004981">
    <property type="entry name" value="Trp_2_3_dOase"/>
</dbReference>
<gene>
    <name evidence="9" type="primary">kynA</name>
    <name evidence="10" type="ORF">A4R43_37980</name>
</gene>
<evidence type="ECO:0000256" key="3">
    <source>
        <dbReference type="ARBA" id="ARBA00022723"/>
    </source>
</evidence>
<organism evidence="10 11">
    <name type="scientific">Amycolatopsis albispora</name>
    <dbReference type="NCBI Taxonomy" id="1804986"/>
    <lineage>
        <taxon>Bacteria</taxon>
        <taxon>Bacillati</taxon>
        <taxon>Actinomycetota</taxon>
        <taxon>Actinomycetes</taxon>
        <taxon>Pseudonocardiales</taxon>
        <taxon>Pseudonocardiaceae</taxon>
        <taxon>Amycolatopsis</taxon>
    </lineage>
</organism>
<feature type="binding site" description="axial binding residue" evidence="9">
    <location>
        <position position="210"/>
    </location>
    <ligand>
        <name>heme</name>
        <dbReference type="ChEBI" id="CHEBI:30413"/>
    </ligand>
    <ligandPart>
        <name>Fe</name>
        <dbReference type="ChEBI" id="CHEBI:18248"/>
    </ligandPart>
</feature>
<reference evidence="10 11" key="1">
    <citation type="submission" date="2016-04" db="EMBL/GenBank/DDBJ databases">
        <title>Complete genome sequence and analysis of deep-sea sediment isolate, Amycolatopsis sp. WP1.</title>
        <authorList>
            <person name="Wang H."/>
            <person name="Chen S."/>
            <person name="Wu Q."/>
        </authorList>
    </citation>
    <scope>NUCLEOTIDE SEQUENCE [LARGE SCALE GENOMIC DNA]</scope>
    <source>
        <strain evidence="10 11">WP1</strain>
    </source>
</reference>
<feature type="binding site" evidence="9">
    <location>
        <position position="224"/>
    </location>
    <ligand>
        <name>substrate</name>
    </ligand>
</feature>
<dbReference type="KEGG" id="aab:A4R43_37980"/>
<dbReference type="Proteomes" id="UP000250434">
    <property type="component" value="Chromosome"/>
</dbReference>
<sequence length="252" mass="28749">MTYTSYLALDEILNAQRPRSEEHDELLFIVIHQVYELWFKQILHELAELQRQLEAGATAHAVRSLRRVLTIFKVIVAQIDVLETMTPSQFTGFRARLDASSGFQSVQFRELESVLGRRDDRAVRHHPPGPARDRVTAAMTRPSVFDSYLTYLAKCGYEVPAGRDCAKPLEPSEELQDVLLKVYQDDGGPSTLAELLVDLDEGMQEWRYRHVKMVERTIGDKTGTGGSSGAHYLRQTLFQPMFPDLWAVRSRL</sequence>
<dbReference type="SUPFAM" id="SSF140959">
    <property type="entry name" value="Indolic compounds 2,3-dioxygenase-like"/>
    <property type="match status" value="1"/>
</dbReference>
<comment type="function">
    <text evidence="9">Heme-dependent dioxygenase that catalyzes the oxidative cleavage of the L-tryptophan (L-Trp) pyrrole ring and converts L-tryptophan to N-formyl-L-kynurenine. Catalyzes the oxidative cleavage of the indole moiety.</text>
</comment>
<dbReference type="Gene3D" id="1.20.58.480">
    <property type="match status" value="1"/>
</dbReference>
<accession>A0A344LM31</accession>
<keyword evidence="5 9" id="KW-0560">Oxidoreductase</keyword>
<dbReference type="PANTHER" id="PTHR10138:SF0">
    <property type="entry name" value="TRYPTOPHAN 2,3-DIOXYGENASE"/>
    <property type="match status" value="1"/>
</dbReference>
<comment type="caution">
    <text evidence="9">Lacks conserved residue(s) required for the propagation of feature annotation.</text>
</comment>
<dbReference type="AlphaFoldDB" id="A0A344LM31"/>
<keyword evidence="7 9" id="KW-0823">Tryptophan catabolism</keyword>
<keyword evidence="6 9" id="KW-0408">Iron</keyword>
<evidence type="ECO:0000256" key="8">
    <source>
        <dbReference type="ARBA" id="ARBA00050412"/>
    </source>
</evidence>
<keyword evidence="2 9" id="KW-0349">Heme</keyword>
<evidence type="ECO:0000256" key="4">
    <source>
        <dbReference type="ARBA" id="ARBA00022964"/>
    </source>
</evidence>
<dbReference type="InterPro" id="IPR037217">
    <property type="entry name" value="Trp/Indoleamine_2_3_dOase-like"/>
</dbReference>
<dbReference type="UniPathway" id="UPA00333">
    <property type="reaction ID" value="UER00453"/>
</dbReference>
<evidence type="ECO:0000256" key="7">
    <source>
        <dbReference type="ARBA" id="ARBA00023079"/>
    </source>
</evidence>
<comment type="cofactor">
    <cofactor evidence="9">
        <name>heme</name>
        <dbReference type="ChEBI" id="CHEBI:30413"/>
    </cofactor>
    <text evidence="9">Binds 1 heme group per subunit.</text>
</comment>
<dbReference type="GO" id="GO:0046872">
    <property type="term" value="F:metal ion binding"/>
    <property type="evidence" value="ECO:0007669"/>
    <property type="project" value="UniProtKB-KW"/>
</dbReference>
<evidence type="ECO:0000256" key="9">
    <source>
        <dbReference type="HAMAP-Rule" id="MF_01972"/>
    </source>
</evidence>
<dbReference type="GO" id="GO:0020037">
    <property type="term" value="F:heme binding"/>
    <property type="evidence" value="ECO:0007669"/>
    <property type="project" value="UniProtKB-UniRule"/>
</dbReference>
<feature type="binding site" evidence="9">
    <location>
        <begin position="28"/>
        <end position="32"/>
    </location>
    <ligand>
        <name>substrate</name>
    </ligand>
</feature>
<dbReference type="PANTHER" id="PTHR10138">
    <property type="entry name" value="TRYPTOPHAN 2,3-DIOXYGENASE"/>
    <property type="match status" value="1"/>
</dbReference>
<dbReference type="HAMAP" id="MF_01972">
    <property type="entry name" value="T23O"/>
    <property type="match status" value="1"/>
</dbReference>
<dbReference type="GO" id="GO:0004833">
    <property type="term" value="F:L-tryptophan 2,3-dioxygenase activity"/>
    <property type="evidence" value="ECO:0007669"/>
    <property type="project" value="UniProtKB-UniRule"/>
</dbReference>
<proteinExistence type="inferred from homology"/>
<evidence type="ECO:0000313" key="11">
    <source>
        <dbReference type="Proteomes" id="UP000250434"/>
    </source>
</evidence>
<evidence type="ECO:0000256" key="6">
    <source>
        <dbReference type="ARBA" id="ARBA00023004"/>
    </source>
</evidence>
<evidence type="ECO:0000313" key="10">
    <source>
        <dbReference type="EMBL" id="AXB49105.1"/>
    </source>
</evidence>
<dbReference type="GO" id="GO:0019442">
    <property type="term" value="P:L-tryptophan catabolic process to acetyl-CoA"/>
    <property type="evidence" value="ECO:0007669"/>
    <property type="project" value="TreeGrafter"/>
</dbReference>
<comment type="subunit">
    <text evidence="1 9">Homotetramer.</text>
</comment>
<keyword evidence="3 9" id="KW-0479">Metal-binding</keyword>
<dbReference type="Pfam" id="PF03301">
    <property type="entry name" value="Trp_dioxygenase"/>
    <property type="match status" value="2"/>
</dbReference>
<keyword evidence="4 9" id="KW-0223">Dioxygenase</keyword>
<protein>
    <recommendedName>
        <fullName evidence="9">Tryptophan 2,3-dioxygenase</fullName>
        <shortName evidence="9">TDO</shortName>
        <ecNumber evidence="9">1.13.11.11</ecNumber>
    </recommendedName>
    <alternativeName>
        <fullName evidence="9">Tryptamin 2,3-dioxygenase</fullName>
    </alternativeName>
    <alternativeName>
        <fullName evidence="9">Tryptophan oxygenase</fullName>
        <shortName evidence="9">TO</shortName>
        <shortName evidence="9">TRPO</shortName>
    </alternativeName>
    <alternativeName>
        <fullName evidence="9">Tryptophan pyrrolase</fullName>
    </alternativeName>
    <alternativeName>
        <fullName evidence="9">Tryptophanase</fullName>
    </alternativeName>
</protein>
<dbReference type="FunFam" id="1.20.58.480:FF:000001">
    <property type="entry name" value="Tryptophan 2,3-dioxygenase"/>
    <property type="match status" value="1"/>
</dbReference>
<feature type="binding site" evidence="9">
    <location>
        <position position="94"/>
    </location>
    <ligand>
        <name>substrate</name>
    </ligand>
</feature>
<dbReference type="EMBL" id="CP015163">
    <property type="protein sequence ID" value="AXB49105.1"/>
    <property type="molecule type" value="Genomic_DNA"/>
</dbReference>
<evidence type="ECO:0000256" key="5">
    <source>
        <dbReference type="ARBA" id="ARBA00023002"/>
    </source>
</evidence>
<dbReference type="GO" id="GO:0019441">
    <property type="term" value="P:L-tryptophan catabolic process to kynurenine"/>
    <property type="evidence" value="ECO:0007669"/>
    <property type="project" value="UniProtKB-UniRule"/>
</dbReference>
<comment type="pathway">
    <text evidence="9">Amino-acid degradation; L-tryptophan degradation via kynurenine pathway; L-kynurenine from L-tryptophan: step 1/2.</text>
</comment>
<evidence type="ECO:0000256" key="2">
    <source>
        <dbReference type="ARBA" id="ARBA00022617"/>
    </source>
</evidence>
<comment type="similarity">
    <text evidence="9">Belongs to the tryptophan 2,3-dioxygenase family.</text>
</comment>
<dbReference type="EC" id="1.13.11.11" evidence="9"/>
<comment type="catalytic activity">
    <reaction evidence="8 9">
        <text>L-tryptophan + O2 = N-formyl-L-kynurenine</text>
        <dbReference type="Rhea" id="RHEA:24536"/>
        <dbReference type="ChEBI" id="CHEBI:15379"/>
        <dbReference type="ChEBI" id="CHEBI:57912"/>
        <dbReference type="ChEBI" id="CHEBI:58629"/>
        <dbReference type="EC" id="1.13.11.11"/>
    </reaction>
</comment>
<name>A0A344LM31_9PSEU</name>
<evidence type="ECO:0000256" key="1">
    <source>
        <dbReference type="ARBA" id="ARBA00011881"/>
    </source>
</evidence>
<keyword evidence="11" id="KW-1185">Reference proteome</keyword>